<dbReference type="InterPro" id="IPR036397">
    <property type="entry name" value="RNaseH_sf"/>
</dbReference>
<dbReference type="AlphaFoldDB" id="A0A6P5X9D6"/>
<accession>A0A6P5X9D6</accession>
<organism evidence="1 2">
    <name type="scientific">Durio zibethinus</name>
    <name type="common">Durian</name>
    <dbReference type="NCBI Taxonomy" id="66656"/>
    <lineage>
        <taxon>Eukaryota</taxon>
        <taxon>Viridiplantae</taxon>
        <taxon>Streptophyta</taxon>
        <taxon>Embryophyta</taxon>
        <taxon>Tracheophyta</taxon>
        <taxon>Spermatophyta</taxon>
        <taxon>Magnoliopsida</taxon>
        <taxon>eudicotyledons</taxon>
        <taxon>Gunneridae</taxon>
        <taxon>Pentapetalae</taxon>
        <taxon>rosids</taxon>
        <taxon>malvids</taxon>
        <taxon>Malvales</taxon>
        <taxon>Malvaceae</taxon>
        <taxon>Helicteroideae</taxon>
        <taxon>Durio</taxon>
    </lineage>
</organism>
<dbReference type="GO" id="GO:0003676">
    <property type="term" value="F:nucleic acid binding"/>
    <property type="evidence" value="ECO:0007669"/>
    <property type="project" value="InterPro"/>
</dbReference>
<dbReference type="PANTHER" id="PTHR48475:SF1">
    <property type="entry name" value="RNASE H TYPE-1 DOMAIN-CONTAINING PROTEIN"/>
    <property type="match status" value="1"/>
</dbReference>
<dbReference type="PANTHER" id="PTHR48475">
    <property type="entry name" value="RIBONUCLEASE H"/>
    <property type="match status" value="1"/>
</dbReference>
<reference evidence="2" key="1">
    <citation type="submission" date="2025-08" db="UniProtKB">
        <authorList>
            <consortium name="RefSeq"/>
        </authorList>
    </citation>
    <scope>IDENTIFICATION</scope>
    <source>
        <tissue evidence="2">Fruit stalk</tissue>
    </source>
</reference>
<sequence length="119" mass="14113">MGHYGQEKMVAKVEAIASPFNDAKVKVSNREIKRILEKIVNPSKKDWVIKLDDSIWAYRTTFKTPLGMFPYQLVYGKAYHLLVELEHKVYWAIKNLNRDKDLVGEKRLLRLNELYEFRL</sequence>
<dbReference type="RefSeq" id="XP_022725025.1">
    <property type="nucleotide sequence ID" value="XM_022869290.1"/>
</dbReference>
<dbReference type="GeneID" id="111281570"/>
<dbReference type="OrthoDB" id="1000664at2759"/>
<name>A0A6P5X9D6_DURZI</name>
<dbReference type="SUPFAM" id="SSF53098">
    <property type="entry name" value="Ribonuclease H-like"/>
    <property type="match status" value="1"/>
</dbReference>
<protein>
    <submittedName>
        <fullName evidence="2">Uncharacterized protein LOC111281570</fullName>
    </submittedName>
</protein>
<evidence type="ECO:0000313" key="2">
    <source>
        <dbReference type="RefSeq" id="XP_022725025.1"/>
    </source>
</evidence>
<proteinExistence type="predicted"/>
<dbReference type="Proteomes" id="UP000515121">
    <property type="component" value="Unplaced"/>
</dbReference>
<dbReference type="InterPro" id="IPR012337">
    <property type="entry name" value="RNaseH-like_sf"/>
</dbReference>
<evidence type="ECO:0000313" key="1">
    <source>
        <dbReference type="Proteomes" id="UP000515121"/>
    </source>
</evidence>
<keyword evidence="1" id="KW-1185">Reference proteome</keyword>
<dbReference type="Gene3D" id="3.30.420.10">
    <property type="entry name" value="Ribonuclease H-like superfamily/Ribonuclease H"/>
    <property type="match status" value="1"/>
</dbReference>
<dbReference type="KEGG" id="dzi:111281570"/>
<gene>
    <name evidence="2" type="primary">LOC111281570</name>
</gene>